<sequence length="618" mass="72259">MDQSESNQSNQNYHEYIQDNYESDYNYKNDQSYQYDYESDQSNQELTLSNKNKKLKTITKSKLAFKNSWLNEFRWLQFDKISQQMFCKYCKCYNKSNAFGSMGSVNFGRKSSVKKHASSEQHKDAIRLDAAKKTVNKELEQLTEQNKNHIIGIAKISSFIVDGAITYENEISGREFAFAISNVIKAEIWKELSKAIFFGIMIDESTDIAINKHIDIYVMYSNISGNVKTHFLQLLALDQSDAATITTKLIRLFQSYNIIDKLVAFASDDASVMIGCKNSVAQKLLQIFHILQEYQQILDCPKLRLKKLKDIRWLGWYDAVKNFVKTLPAVLLQLQHDNNKVANNLYQRLYNWRLLGFFHFIFDILGHLASLNKFFQKSNLYFRDIIPIIDATTTIIQKDYLVDTLDQTVVNYHTHLLIYNNHDFDDLFQDIYKYASTIIIEIKERFPDHPLLAAMRILNPVEWSRKKEELFEFGDNELQILFDHYGTAKTINSQKFLPLIDADSCITEWPGFKNIIFSNFLTFSSQELLPFLVRDYSDIFPNMIKLAHITNSIPFSSVDCKRGFSKQNTIKTCLRTSLTTFTLDAFMRISLEGKESKEMNWDKIYHEWHNIKNRYGIQ</sequence>
<gene>
    <name evidence="1" type="ORF">SPELUC_LOCUS5130</name>
</gene>
<dbReference type="Proteomes" id="UP000789366">
    <property type="component" value="Unassembled WGS sequence"/>
</dbReference>
<protein>
    <submittedName>
        <fullName evidence="1">2502_t:CDS:1</fullName>
    </submittedName>
</protein>
<name>A0ACA9LVN8_9GLOM</name>
<reference evidence="1" key="1">
    <citation type="submission" date="2021-06" db="EMBL/GenBank/DDBJ databases">
        <authorList>
            <person name="Kallberg Y."/>
            <person name="Tangrot J."/>
            <person name="Rosling A."/>
        </authorList>
    </citation>
    <scope>NUCLEOTIDE SEQUENCE</scope>
    <source>
        <strain evidence="1">28 12/20/2015</strain>
    </source>
</reference>
<evidence type="ECO:0000313" key="1">
    <source>
        <dbReference type="EMBL" id="CAG8549025.1"/>
    </source>
</evidence>
<evidence type="ECO:0000313" key="2">
    <source>
        <dbReference type="Proteomes" id="UP000789366"/>
    </source>
</evidence>
<proteinExistence type="predicted"/>
<organism evidence="1 2">
    <name type="scientific">Cetraspora pellucida</name>
    <dbReference type="NCBI Taxonomy" id="1433469"/>
    <lineage>
        <taxon>Eukaryota</taxon>
        <taxon>Fungi</taxon>
        <taxon>Fungi incertae sedis</taxon>
        <taxon>Mucoromycota</taxon>
        <taxon>Glomeromycotina</taxon>
        <taxon>Glomeromycetes</taxon>
        <taxon>Diversisporales</taxon>
        <taxon>Gigasporaceae</taxon>
        <taxon>Cetraspora</taxon>
    </lineage>
</organism>
<keyword evidence="2" id="KW-1185">Reference proteome</keyword>
<dbReference type="EMBL" id="CAJVPW010005028">
    <property type="protein sequence ID" value="CAG8549025.1"/>
    <property type="molecule type" value="Genomic_DNA"/>
</dbReference>
<accession>A0ACA9LVN8</accession>
<comment type="caution">
    <text evidence="1">The sequence shown here is derived from an EMBL/GenBank/DDBJ whole genome shotgun (WGS) entry which is preliminary data.</text>
</comment>